<evidence type="ECO:0000256" key="10">
    <source>
        <dbReference type="SAM" id="SignalP"/>
    </source>
</evidence>
<gene>
    <name evidence="12" type="ORF">K470DRAFT_259358</name>
</gene>
<feature type="compositionally biased region" description="Low complexity" evidence="9">
    <location>
        <begin position="607"/>
        <end position="670"/>
    </location>
</feature>
<dbReference type="CDD" id="cd06097">
    <property type="entry name" value="Aspergillopepsin_like"/>
    <property type="match status" value="1"/>
</dbReference>
<feature type="domain" description="Peptidase A1" evidence="11">
    <location>
        <begin position="283"/>
        <end position="589"/>
    </location>
</feature>
<dbReference type="PROSITE" id="PS00141">
    <property type="entry name" value="ASP_PROTEASE"/>
    <property type="match status" value="1"/>
</dbReference>
<feature type="compositionally biased region" description="Low complexity" evidence="9">
    <location>
        <begin position="197"/>
        <end position="251"/>
    </location>
</feature>
<keyword evidence="4 8" id="KW-0378">Hydrolase</keyword>
<dbReference type="InterPro" id="IPR034163">
    <property type="entry name" value="Aspergillopepsin-like_cat_dom"/>
</dbReference>
<dbReference type="PRINTS" id="PR00792">
    <property type="entry name" value="PEPSIN"/>
</dbReference>
<keyword evidence="10" id="KW-0732">Signal</keyword>
<proteinExistence type="inferred from homology"/>
<sequence>MPQQLTAWALAVLMATAAFAAPTPEHNKVQKRTVTVPVPARVHNMRSPRQEMRRTFAKYAFNLDSLPAPDSHSKHVWVAPNRASLDNRSGCSEGKGNSTAPHPTSTGASRPYGATGTASPQRGSPKTAGEPDSKSSGESDPYGSGGSDPFGSGSSDPFGSSGSDPLGSGGSDPSGSSGSSPDGSDGMSPSGSGGSNTSGESPQSGSGTPYGSGSSSSPSAAPAYSSSAPQPQGSNVPSSSPSAPSPSGSAAPGPPGTGPGSYGGGGARTGKVDAVPDSGDAEYVENVKLGSQEFAIGLDFDTGSSDLWVYSTQTTNGGQGHAIFDSSKSSTWKDYEGGSWKISYGDGSTASGTVGFDRVDVGGVVAEHQAIELAQQVSDSFAKNPKTSGLLGLGFSRNNMVKPEAQKTFFENVQNQLAQPVFTCDLRHEQTGSYTFGSIDTSQGEVHWVPIDDSKGWWMFESKSYSIGGQTQQCQSCHQAIADTGTSLMLVDQEMVDAYYKQVPGAQMDENEGGYVYDCSAKLPDFGVAIGDYMAIIPGKDITYGQSGDNKCFGGIQSNKGQDVQVWGDVFLKPFLAVFDGGKKRFGVIPKKSDGYDSKGNQPKGYQPQGNQPSGGQPSGDQPSGDQPSGDQPNGDQPSGDQSSGYQPSGGQSNGYQPSGGQSNSYQPGGDQSNGYSPFGFFKN</sequence>
<evidence type="ECO:0000259" key="11">
    <source>
        <dbReference type="PROSITE" id="PS51767"/>
    </source>
</evidence>
<comment type="similarity">
    <text evidence="1 8">Belongs to the peptidase A1 family.</text>
</comment>
<keyword evidence="2 8" id="KW-0645">Protease</keyword>
<reference evidence="12" key="1">
    <citation type="journal article" date="2020" name="Stud. Mycol.">
        <title>101 Dothideomycetes genomes: a test case for predicting lifestyles and emergence of pathogens.</title>
        <authorList>
            <person name="Haridas S."/>
            <person name="Albert R."/>
            <person name="Binder M."/>
            <person name="Bloem J."/>
            <person name="Labutti K."/>
            <person name="Salamov A."/>
            <person name="Andreopoulos B."/>
            <person name="Baker S."/>
            <person name="Barry K."/>
            <person name="Bills G."/>
            <person name="Bluhm B."/>
            <person name="Cannon C."/>
            <person name="Castanera R."/>
            <person name="Culley D."/>
            <person name="Daum C."/>
            <person name="Ezra D."/>
            <person name="Gonzalez J."/>
            <person name="Henrissat B."/>
            <person name="Kuo A."/>
            <person name="Liang C."/>
            <person name="Lipzen A."/>
            <person name="Lutzoni F."/>
            <person name="Magnuson J."/>
            <person name="Mondo S."/>
            <person name="Nolan M."/>
            <person name="Ohm R."/>
            <person name="Pangilinan J."/>
            <person name="Park H.-J."/>
            <person name="Ramirez L."/>
            <person name="Alfaro M."/>
            <person name="Sun H."/>
            <person name="Tritt A."/>
            <person name="Yoshinaga Y."/>
            <person name="Zwiers L.-H."/>
            <person name="Turgeon B."/>
            <person name="Goodwin S."/>
            <person name="Spatafora J."/>
            <person name="Crous P."/>
            <person name="Grigoriev I."/>
        </authorList>
    </citation>
    <scope>NUCLEOTIDE SEQUENCE</scope>
    <source>
        <strain evidence="12">CBS 480.64</strain>
    </source>
</reference>
<dbReference type="GO" id="GO:0004190">
    <property type="term" value="F:aspartic-type endopeptidase activity"/>
    <property type="evidence" value="ECO:0007669"/>
    <property type="project" value="UniProtKB-KW"/>
</dbReference>
<keyword evidence="3 8" id="KW-0064">Aspartyl protease</keyword>
<feature type="compositionally biased region" description="Low complexity" evidence="9">
    <location>
        <begin position="149"/>
        <end position="166"/>
    </location>
</feature>
<accession>A0A6A7BUV8</accession>
<dbReference type="Proteomes" id="UP000799421">
    <property type="component" value="Unassembled WGS sequence"/>
</dbReference>
<dbReference type="SUPFAM" id="SSF50630">
    <property type="entry name" value="Acid proteases"/>
    <property type="match status" value="1"/>
</dbReference>
<keyword evidence="13" id="KW-1185">Reference proteome</keyword>
<comment type="function">
    <text evidence="6">Secreted aspartic endopeptidase that allows assimilation of proteinaceous substrates. The scissile peptide bond is attacked by a nucleophilic water molecule activated by two aspartic residues in the active site. Shows a broad primary substrate specificity. Favors hydrophobic residues at the P1 and P1' positions.</text>
</comment>
<dbReference type="GO" id="GO:0006508">
    <property type="term" value="P:proteolysis"/>
    <property type="evidence" value="ECO:0007669"/>
    <property type="project" value="UniProtKB-KW"/>
</dbReference>
<feature type="compositionally biased region" description="Polar residues" evidence="9">
    <location>
        <begin position="84"/>
        <end position="108"/>
    </location>
</feature>
<dbReference type="OrthoDB" id="2747330at2759"/>
<dbReference type="AlphaFoldDB" id="A0A6A7BUV8"/>
<evidence type="ECO:0000256" key="5">
    <source>
        <dbReference type="ARBA" id="ARBA00023180"/>
    </source>
</evidence>
<evidence type="ECO:0000256" key="2">
    <source>
        <dbReference type="ARBA" id="ARBA00022670"/>
    </source>
</evidence>
<dbReference type="PANTHER" id="PTHR47966:SF1">
    <property type="entry name" value="ASPARTYL PROTEINASE"/>
    <property type="match status" value="1"/>
</dbReference>
<evidence type="ECO:0000256" key="1">
    <source>
        <dbReference type="ARBA" id="ARBA00007447"/>
    </source>
</evidence>
<evidence type="ECO:0000256" key="3">
    <source>
        <dbReference type="ARBA" id="ARBA00022750"/>
    </source>
</evidence>
<dbReference type="FunFam" id="2.40.70.10:FF:000026">
    <property type="entry name" value="Endothiapepsin"/>
    <property type="match status" value="1"/>
</dbReference>
<dbReference type="PANTHER" id="PTHR47966">
    <property type="entry name" value="BETA-SITE APP-CLEAVING ENZYME, ISOFORM A-RELATED"/>
    <property type="match status" value="1"/>
</dbReference>
<dbReference type="Gene3D" id="2.40.70.10">
    <property type="entry name" value="Acid Proteases"/>
    <property type="match status" value="2"/>
</dbReference>
<dbReference type="EMBL" id="MU006001">
    <property type="protein sequence ID" value="KAF2858862.1"/>
    <property type="molecule type" value="Genomic_DNA"/>
</dbReference>
<evidence type="ECO:0000256" key="6">
    <source>
        <dbReference type="ARBA" id="ARBA00055396"/>
    </source>
</evidence>
<feature type="chain" id="PRO_5025466567" evidence="10">
    <location>
        <begin position="21"/>
        <end position="684"/>
    </location>
</feature>
<feature type="active site" evidence="7">
    <location>
        <position position="301"/>
    </location>
</feature>
<dbReference type="InterPro" id="IPR021109">
    <property type="entry name" value="Peptidase_aspartic_dom_sf"/>
</dbReference>
<evidence type="ECO:0000313" key="12">
    <source>
        <dbReference type="EMBL" id="KAF2858862.1"/>
    </source>
</evidence>
<organism evidence="12 13">
    <name type="scientific">Piedraia hortae CBS 480.64</name>
    <dbReference type="NCBI Taxonomy" id="1314780"/>
    <lineage>
        <taxon>Eukaryota</taxon>
        <taxon>Fungi</taxon>
        <taxon>Dikarya</taxon>
        <taxon>Ascomycota</taxon>
        <taxon>Pezizomycotina</taxon>
        <taxon>Dothideomycetes</taxon>
        <taxon>Dothideomycetidae</taxon>
        <taxon>Capnodiales</taxon>
        <taxon>Piedraiaceae</taxon>
        <taxon>Piedraia</taxon>
    </lineage>
</organism>
<protein>
    <submittedName>
        <fullName evidence="12">Acid protease</fullName>
    </submittedName>
</protein>
<dbReference type="Pfam" id="PF00026">
    <property type="entry name" value="Asp"/>
    <property type="match status" value="1"/>
</dbReference>
<dbReference type="PROSITE" id="PS51767">
    <property type="entry name" value="PEPTIDASE_A1"/>
    <property type="match status" value="1"/>
</dbReference>
<evidence type="ECO:0000256" key="7">
    <source>
        <dbReference type="PIRSR" id="PIRSR601461-1"/>
    </source>
</evidence>
<dbReference type="InterPro" id="IPR001969">
    <property type="entry name" value="Aspartic_peptidase_AS"/>
</dbReference>
<feature type="signal peptide" evidence="10">
    <location>
        <begin position="1"/>
        <end position="20"/>
    </location>
</feature>
<evidence type="ECO:0000313" key="13">
    <source>
        <dbReference type="Proteomes" id="UP000799421"/>
    </source>
</evidence>
<evidence type="ECO:0000256" key="8">
    <source>
        <dbReference type="RuleBase" id="RU000454"/>
    </source>
</evidence>
<name>A0A6A7BUV8_9PEZI</name>
<evidence type="ECO:0000256" key="9">
    <source>
        <dbReference type="SAM" id="MobiDB-lite"/>
    </source>
</evidence>
<dbReference type="FunFam" id="2.40.70.10:FF:000024">
    <property type="entry name" value="Endothiapepsin"/>
    <property type="match status" value="1"/>
</dbReference>
<dbReference type="InterPro" id="IPR001461">
    <property type="entry name" value="Aspartic_peptidase_A1"/>
</dbReference>
<feature type="region of interest" description="Disordered" evidence="9">
    <location>
        <begin position="84"/>
        <end position="277"/>
    </location>
</feature>
<feature type="compositionally biased region" description="Gly residues" evidence="9">
    <location>
        <begin position="258"/>
        <end position="268"/>
    </location>
</feature>
<evidence type="ECO:0000256" key="4">
    <source>
        <dbReference type="ARBA" id="ARBA00022801"/>
    </source>
</evidence>
<keyword evidence="5" id="KW-0325">Glycoprotein</keyword>
<feature type="region of interest" description="Disordered" evidence="9">
    <location>
        <begin position="588"/>
        <end position="684"/>
    </location>
</feature>
<feature type="compositionally biased region" description="Low complexity" evidence="9">
    <location>
        <begin position="173"/>
        <end position="190"/>
    </location>
</feature>
<feature type="active site" evidence="7">
    <location>
        <position position="483"/>
    </location>
</feature>
<dbReference type="InterPro" id="IPR033121">
    <property type="entry name" value="PEPTIDASE_A1"/>
</dbReference>